<evidence type="ECO:0000313" key="1">
    <source>
        <dbReference type="EMBL" id="TDE03393.1"/>
    </source>
</evidence>
<accession>A0A4R5CZR6</accession>
<dbReference type="EMBL" id="SMKZ01000032">
    <property type="protein sequence ID" value="TDE03393.1"/>
    <property type="molecule type" value="Genomic_DNA"/>
</dbReference>
<dbReference type="RefSeq" id="WP_131897919.1">
    <property type="nucleotide sequence ID" value="NZ_SMKZ01000032.1"/>
</dbReference>
<dbReference type="InParanoid" id="A0A4R5CZR6"/>
<organism evidence="1 2">
    <name type="scientific">Jiangella asiatica</name>
    <dbReference type="NCBI Taxonomy" id="2530372"/>
    <lineage>
        <taxon>Bacteria</taxon>
        <taxon>Bacillati</taxon>
        <taxon>Actinomycetota</taxon>
        <taxon>Actinomycetes</taxon>
        <taxon>Jiangellales</taxon>
        <taxon>Jiangellaceae</taxon>
        <taxon>Jiangella</taxon>
    </lineage>
</organism>
<reference evidence="1 2" key="1">
    <citation type="submission" date="2019-03" db="EMBL/GenBank/DDBJ databases">
        <title>Draft genome sequences of novel Actinobacteria.</title>
        <authorList>
            <person name="Sahin N."/>
            <person name="Ay H."/>
            <person name="Saygin H."/>
        </authorList>
    </citation>
    <scope>NUCLEOTIDE SEQUENCE [LARGE SCALE GENOMIC DNA]</scope>
    <source>
        <strain evidence="1 2">5K138</strain>
    </source>
</reference>
<proteinExistence type="predicted"/>
<protein>
    <submittedName>
        <fullName evidence="1">Uncharacterized protein</fullName>
    </submittedName>
</protein>
<dbReference type="Proteomes" id="UP000294739">
    <property type="component" value="Unassembled WGS sequence"/>
</dbReference>
<comment type="caution">
    <text evidence="1">The sequence shown here is derived from an EMBL/GenBank/DDBJ whole genome shotgun (WGS) entry which is preliminary data.</text>
</comment>
<dbReference type="AlphaFoldDB" id="A0A4R5CZR6"/>
<dbReference type="OrthoDB" id="5194663at2"/>
<gene>
    <name evidence="1" type="ORF">E1269_20350</name>
</gene>
<sequence length="68" mass="7449">MRTRYEFVVTGRVSDTIKAAFPDFEVADGPLGGTAIFGPVRDRADLQGMLARLDALGLTLVELRRLPD</sequence>
<evidence type="ECO:0000313" key="2">
    <source>
        <dbReference type="Proteomes" id="UP000294739"/>
    </source>
</evidence>
<name>A0A4R5CZR6_9ACTN</name>
<keyword evidence="2" id="KW-1185">Reference proteome</keyword>